<dbReference type="WBParaSite" id="Hba_08502">
    <property type="protein sequence ID" value="Hba_08502"/>
    <property type="gene ID" value="Hba_08502"/>
</dbReference>
<dbReference type="AlphaFoldDB" id="A0A1I7WTJ8"/>
<dbReference type="Proteomes" id="UP000095283">
    <property type="component" value="Unplaced"/>
</dbReference>
<accession>A0A1I7WTJ8</accession>
<dbReference type="PANTHER" id="PTHR15678">
    <property type="entry name" value="ANTIGEN MLAA-22-RELATED"/>
    <property type="match status" value="1"/>
</dbReference>
<dbReference type="Pfam" id="PF10344">
    <property type="entry name" value="Hobbit"/>
    <property type="match status" value="1"/>
</dbReference>
<organism evidence="1 2">
    <name type="scientific">Heterorhabditis bacteriophora</name>
    <name type="common">Entomopathogenic nematode worm</name>
    <dbReference type="NCBI Taxonomy" id="37862"/>
    <lineage>
        <taxon>Eukaryota</taxon>
        <taxon>Metazoa</taxon>
        <taxon>Ecdysozoa</taxon>
        <taxon>Nematoda</taxon>
        <taxon>Chromadorea</taxon>
        <taxon>Rhabditida</taxon>
        <taxon>Rhabditina</taxon>
        <taxon>Rhabditomorpha</taxon>
        <taxon>Strongyloidea</taxon>
        <taxon>Heterorhabditidae</taxon>
        <taxon>Heterorhabditis</taxon>
    </lineage>
</organism>
<name>A0A1I7WTJ8_HETBA</name>
<evidence type="ECO:0000313" key="1">
    <source>
        <dbReference type="Proteomes" id="UP000095283"/>
    </source>
</evidence>
<sequence length="275" mass="32807">MTEMNQMRESIVQQQSVPWKDNCFIWIVKRMKIAKKGKILWMKWKNTRQNSWRYLTNWLSTSEGRIYIYLFILFYSCYKQRQVEATRAIVHHVEEDGLAAVARRFEYSILWIFRNFAYLIFTRDERVQTRQPSIRLVLRDMAPVGGICVKEHFEVNISPMVAQLTYRFFEKMMGFFFPGRNIHKEDNLDAVDENTPKFSFTRRFAGTLSMRSNRGAQMERKASTISGKVSAFNISHARTAFELLILVYIRRKLENSLSRFYNGLSRYYQLLLTVY</sequence>
<protein>
    <submittedName>
        <fullName evidence="2">Apt1 domain-containing protein</fullName>
    </submittedName>
</protein>
<dbReference type="InterPro" id="IPR045167">
    <property type="entry name" value="Hobbit"/>
</dbReference>
<evidence type="ECO:0000313" key="2">
    <source>
        <dbReference type="WBParaSite" id="Hba_08502"/>
    </source>
</evidence>
<proteinExistence type="predicted"/>
<dbReference type="PANTHER" id="PTHR15678:SF6">
    <property type="entry name" value="BRIDGE-LIKE LIPID TRANSFER PROTEIN FAMILY MEMBER 2"/>
    <property type="match status" value="1"/>
</dbReference>
<keyword evidence="1" id="KW-1185">Reference proteome</keyword>
<reference evidence="2" key="1">
    <citation type="submission" date="2016-11" db="UniProtKB">
        <authorList>
            <consortium name="WormBaseParasite"/>
        </authorList>
    </citation>
    <scope>IDENTIFICATION</scope>
</reference>